<dbReference type="Proteomes" id="UP000504615">
    <property type="component" value="Unplaced"/>
</dbReference>
<dbReference type="OrthoDB" id="7552240at2759"/>
<protein>
    <submittedName>
        <fullName evidence="2">LOW QUALITY PROTEIN: uncharacterized protein LOC105423127</fullName>
    </submittedName>
</protein>
<organism evidence="1 2">
    <name type="scientific">Pogonomyrmex barbatus</name>
    <name type="common">red harvester ant</name>
    <dbReference type="NCBI Taxonomy" id="144034"/>
    <lineage>
        <taxon>Eukaryota</taxon>
        <taxon>Metazoa</taxon>
        <taxon>Ecdysozoa</taxon>
        <taxon>Arthropoda</taxon>
        <taxon>Hexapoda</taxon>
        <taxon>Insecta</taxon>
        <taxon>Pterygota</taxon>
        <taxon>Neoptera</taxon>
        <taxon>Endopterygota</taxon>
        <taxon>Hymenoptera</taxon>
        <taxon>Apocrita</taxon>
        <taxon>Aculeata</taxon>
        <taxon>Formicoidea</taxon>
        <taxon>Formicidae</taxon>
        <taxon>Myrmicinae</taxon>
        <taxon>Pogonomyrmex</taxon>
    </lineage>
</organism>
<dbReference type="AlphaFoldDB" id="A0A8N1S4T5"/>
<sequence>MLKKVEWYLMGAMSFLIPYISHRRGRSSMGNVNFSTSSTLSTSSEISSPISSQPSISSKVCNIDFVQNDSVDIVVDDTSSTNESTACSDSTTVEIKPETKSVLLKKKKVIPDLDIFAKKNKKNDVENLLAQSTSALTNLATVVHKSISESVSNKINEHKYKSNPYAESILVAFDQVPVIKQVDCLIATLNVIKSYQALQADLVQH</sequence>
<keyword evidence="1" id="KW-1185">Reference proteome</keyword>
<accession>A0A8N1S4T5</accession>
<dbReference type="RefSeq" id="XP_025073107.1">
    <property type="nucleotide sequence ID" value="XM_025217322.1"/>
</dbReference>
<dbReference type="GeneID" id="105423127"/>
<reference evidence="2" key="1">
    <citation type="submission" date="2025-08" db="UniProtKB">
        <authorList>
            <consortium name="RefSeq"/>
        </authorList>
    </citation>
    <scope>IDENTIFICATION</scope>
</reference>
<proteinExistence type="predicted"/>
<evidence type="ECO:0000313" key="1">
    <source>
        <dbReference type="Proteomes" id="UP000504615"/>
    </source>
</evidence>
<name>A0A8N1S4T5_9HYME</name>
<evidence type="ECO:0000313" key="2">
    <source>
        <dbReference type="RefSeq" id="XP_025073107.1"/>
    </source>
</evidence>
<gene>
    <name evidence="2" type="primary">LOC105423127</name>
</gene>